<comment type="caution">
    <text evidence="1">The sequence shown here is derived from an EMBL/GenBank/DDBJ whole genome shotgun (WGS) entry which is preliminary data.</text>
</comment>
<evidence type="ECO:0000313" key="2">
    <source>
        <dbReference type="Proteomes" id="UP000724268"/>
    </source>
</evidence>
<keyword evidence="2" id="KW-1185">Reference proteome</keyword>
<name>A0ABS7A2S7_9DEIN</name>
<dbReference type="Gene3D" id="1.25.40.10">
    <property type="entry name" value="Tetratricopeptide repeat domain"/>
    <property type="match status" value="1"/>
</dbReference>
<evidence type="ECO:0008006" key="3">
    <source>
        <dbReference type="Google" id="ProtNLM"/>
    </source>
</evidence>
<proteinExistence type="predicted"/>
<dbReference type="Pfam" id="PF13431">
    <property type="entry name" value="TPR_17"/>
    <property type="match status" value="1"/>
</dbReference>
<dbReference type="EMBL" id="JAHXRS010000031">
    <property type="protein sequence ID" value="MBW6396062.1"/>
    <property type="molecule type" value="Genomic_DNA"/>
</dbReference>
<evidence type="ECO:0000313" key="1">
    <source>
        <dbReference type="EMBL" id="MBW6396062.1"/>
    </source>
</evidence>
<sequence length="239" mass="26408">MREFGKVGLFFLLWGLVIGVLASMAMADAGEVQSLIDAGKFKEAVEAGAKLGTSEGYSLASKAAAYFAIYLASTDDEKRDWFRQAESLARKAIELDPKNPQAYMALGRALGRLAEYANLFSQVSLGLQIRQAFEKAISLDPSYPEPKVGLALWHAELTAKGVGFLFGAQAGRVEPLMEEALRLQPNRIIFHVEYARAMLALGRKDKAKTLLERALSLPARTAEDRFEQERARALLREVR</sequence>
<reference evidence="1 2" key="1">
    <citation type="submission" date="2021-07" db="EMBL/GenBank/DDBJ databases">
        <title>Thermus aquaticus gen. n. and sp. n., a nonsporulating extreme thermophile.</title>
        <authorList>
            <person name="Hu C.-J."/>
            <person name="Li W.-J."/>
            <person name="Xian W.-D."/>
        </authorList>
    </citation>
    <scope>NUCLEOTIDE SEQUENCE [LARGE SCALE GENOMIC DNA]</scope>
    <source>
        <strain evidence="1 2">SYSU G05001</strain>
    </source>
</reference>
<gene>
    <name evidence="1" type="ORF">KZX47_13000</name>
</gene>
<accession>A0ABS7A2S7</accession>
<dbReference type="InterPro" id="IPR011990">
    <property type="entry name" value="TPR-like_helical_dom_sf"/>
</dbReference>
<dbReference type="Pfam" id="PF14559">
    <property type="entry name" value="TPR_19"/>
    <property type="match status" value="1"/>
</dbReference>
<dbReference type="RefSeq" id="WP_219760508.1">
    <property type="nucleotide sequence ID" value="NZ_JAHXRS010000031.1"/>
</dbReference>
<protein>
    <recommendedName>
        <fullName evidence="3">Tetratricopeptide repeat protein</fullName>
    </recommendedName>
</protein>
<organism evidence="1 2">
    <name type="scientific">Thermus brevis</name>
    <dbReference type="NCBI Taxonomy" id="2862456"/>
    <lineage>
        <taxon>Bacteria</taxon>
        <taxon>Thermotogati</taxon>
        <taxon>Deinococcota</taxon>
        <taxon>Deinococci</taxon>
        <taxon>Thermales</taxon>
        <taxon>Thermaceae</taxon>
        <taxon>Thermus</taxon>
    </lineage>
</organism>
<dbReference type="SUPFAM" id="SSF48452">
    <property type="entry name" value="TPR-like"/>
    <property type="match status" value="1"/>
</dbReference>
<dbReference type="Proteomes" id="UP000724268">
    <property type="component" value="Unassembled WGS sequence"/>
</dbReference>